<keyword evidence="2" id="KW-1185">Reference proteome</keyword>
<accession>A0ACC2XKI0</accession>
<evidence type="ECO:0000313" key="1">
    <source>
        <dbReference type="EMBL" id="KAJ9123949.1"/>
    </source>
</evidence>
<protein>
    <submittedName>
        <fullName evidence="1">Uncharacterized protein</fullName>
    </submittedName>
</protein>
<evidence type="ECO:0000313" key="2">
    <source>
        <dbReference type="Proteomes" id="UP001243375"/>
    </source>
</evidence>
<reference evidence="1" key="1">
    <citation type="submission" date="2023-04" db="EMBL/GenBank/DDBJ databases">
        <title>Draft Genome sequencing of Naganishia species isolated from polar environments using Oxford Nanopore Technology.</title>
        <authorList>
            <person name="Leo P."/>
            <person name="Venkateswaran K."/>
        </authorList>
    </citation>
    <scope>NUCLEOTIDE SEQUENCE</scope>
    <source>
        <strain evidence="1">MNA-CCFEE 5425</strain>
    </source>
</reference>
<organism evidence="1 2">
    <name type="scientific">Naganishia vaughanmartiniae</name>
    <dbReference type="NCBI Taxonomy" id="1424756"/>
    <lineage>
        <taxon>Eukaryota</taxon>
        <taxon>Fungi</taxon>
        <taxon>Dikarya</taxon>
        <taxon>Basidiomycota</taxon>
        <taxon>Agaricomycotina</taxon>
        <taxon>Tremellomycetes</taxon>
        <taxon>Filobasidiales</taxon>
        <taxon>Filobasidiaceae</taxon>
        <taxon>Naganishia</taxon>
    </lineage>
</organism>
<dbReference type="Proteomes" id="UP001243375">
    <property type="component" value="Unassembled WGS sequence"/>
</dbReference>
<gene>
    <name evidence="1" type="ORF">QFC22_000740</name>
</gene>
<comment type="caution">
    <text evidence="1">The sequence shown here is derived from an EMBL/GenBank/DDBJ whole genome shotgun (WGS) entry which is preliminary data.</text>
</comment>
<proteinExistence type="predicted"/>
<dbReference type="EMBL" id="JASBWU010000002">
    <property type="protein sequence ID" value="KAJ9123949.1"/>
    <property type="molecule type" value="Genomic_DNA"/>
</dbReference>
<name>A0ACC2XKI0_9TREE</name>
<sequence>MTSADTYVNITDFEWYTTVLVDLAYVSNVDVGEEIKDRILDVTARVRGNFRPFVVSLMLRLLKDDTFVESASQEGSCSEILYAASWVVGEYCHLSKESKKAMIEALLNPTLYQISSEISVVTLTAAVKVFAYFAAEAAEEWNLELYNDARSLVASLMQTLSSCTSSPEVELQERAVNFLQLFRLLEADLSSSKPPTGHAHPSQQSYKAEPAFENAFAEESPTTDSQNSEVEQPNYPKSLFLLRPLFTGYEINSIGYKAQDSVKLPNDLDLDATLVDWKPEDNLDLDFPDAMDEEVESAMGQGGGANLEELRRVLKESGGKGKSSKGKRLNDDGTAETKEQRAARKAARKAKEKDNPYYLNDEHDDVDAIPIVKLELDDNDAVVPTGGKVKRKKGKKTRDPSPPPPEIDRTGEMPEGSETIPKAHTTVGSTSKKTHHGLKGIEIGVGALSVAHTSDAQRPQAHFEEYRDDEADDPSLTADVIALATSEVQVVRVKKKKKKTTTDGGKKKTEV</sequence>